<evidence type="ECO:0000259" key="10">
    <source>
        <dbReference type="Pfam" id="PF01272"/>
    </source>
</evidence>
<name>A0A9Q3YY81_9FLAO</name>
<keyword evidence="3 8" id="KW-0805">Transcription regulation</keyword>
<dbReference type="GO" id="GO:0070063">
    <property type="term" value="F:RNA polymerase binding"/>
    <property type="evidence" value="ECO:0007669"/>
    <property type="project" value="InterPro"/>
</dbReference>
<organism evidence="12 13">
    <name type="scientific">Chryseobacterium turcicum</name>
    <dbReference type="NCBI Taxonomy" id="2898076"/>
    <lineage>
        <taxon>Bacteria</taxon>
        <taxon>Pseudomonadati</taxon>
        <taxon>Bacteroidota</taxon>
        <taxon>Flavobacteriia</taxon>
        <taxon>Flavobacteriales</taxon>
        <taxon>Weeksellaceae</taxon>
        <taxon>Chryseobacterium group</taxon>
        <taxon>Chryseobacterium</taxon>
    </lineage>
</organism>
<evidence type="ECO:0000256" key="1">
    <source>
        <dbReference type="ARBA" id="ARBA00008213"/>
    </source>
</evidence>
<keyword evidence="5 8" id="KW-0804">Transcription</keyword>
<dbReference type="PIRSF" id="PIRSF006092">
    <property type="entry name" value="GreA_GreB"/>
    <property type="match status" value="1"/>
</dbReference>
<dbReference type="Gene3D" id="3.10.50.30">
    <property type="entry name" value="Transcription elongation factor, GreA/GreB, C-terminal domain"/>
    <property type="match status" value="1"/>
</dbReference>
<comment type="function">
    <text evidence="6 8 9">Necessary for efficient RNA polymerase transcription elongation past template-encoded arresting sites. The arresting sites in DNA have the property of trapping a certain fraction of elongating RNA polymerases that pass through, resulting in locked ternary complexes. Cleavage of the nascent transcript by cleavage factors such as GreA or GreB allows the resumption of elongation from the new 3'terminus. GreA releases sequences of 2 to 3 nucleotides.</text>
</comment>
<dbReference type="GO" id="GO:0003677">
    <property type="term" value="F:DNA binding"/>
    <property type="evidence" value="ECO:0007669"/>
    <property type="project" value="UniProtKB-UniRule"/>
</dbReference>
<dbReference type="SUPFAM" id="SSF46557">
    <property type="entry name" value="GreA transcript cleavage protein, N-terminal domain"/>
    <property type="match status" value="1"/>
</dbReference>
<dbReference type="InterPro" id="IPR018151">
    <property type="entry name" value="TF_GreA/GreB_CS"/>
</dbReference>
<evidence type="ECO:0000256" key="8">
    <source>
        <dbReference type="HAMAP-Rule" id="MF_00105"/>
    </source>
</evidence>
<dbReference type="NCBIfam" id="NF001263">
    <property type="entry name" value="PRK00226.1-4"/>
    <property type="match status" value="1"/>
</dbReference>
<accession>A0A9Q3YY81</accession>
<keyword evidence="12" id="KW-0251">Elongation factor</keyword>
<dbReference type="InterPro" id="IPR022691">
    <property type="entry name" value="Tscrpt_elong_fac_GreA/B_N"/>
</dbReference>
<dbReference type="PANTHER" id="PTHR30437:SF4">
    <property type="entry name" value="TRANSCRIPTION ELONGATION FACTOR GREA"/>
    <property type="match status" value="1"/>
</dbReference>
<evidence type="ECO:0000313" key="13">
    <source>
        <dbReference type="Proteomes" id="UP001108025"/>
    </source>
</evidence>
<evidence type="ECO:0000256" key="9">
    <source>
        <dbReference type="RuleBase" id="RU000556"/>
    </source>
</evidence>
<feature type="domain" description="Transcription elongation factor GreA/GreB C-terminal" evidence="10">
    <location>
        <begin position="81"/>
        <end position="155"/>
    </location>
</feature>
<protein>
    <recommendedName>
        <fullName evidence="2 8">Transcription elongation factor GreA</fullName>
    </recommendedName>
    <alternativeName>
        <fullName evidence="7 8">Transcript cleavage factor GreA</fullName>
    </alternativeName>
</protein>
<evidence type="ECO:0000259" key="11">
    <source>
        <dbReference type="Pfam" id="PF03449"/>
    </source>
</evidence>
<dbReference type="NCBIfam" id="NF001261">
    <property type="entry name" value="PRK00226.1-2"/>
    <property type="match status" value="1"/>
</dbReference>
<dbReference type="FunFam" id="1.10.287.180:FF:000001">
    <property type="entry name" value="Transcription elongation factor GreA"/>
    <property type="match status" value="1"/>
</dbReference>
<dbReference type="PANTHER" id="PTHR30437">
    <property type="entry name" value="TRANSCRIPTION ELONGATION FACTOR GREA"/>
    <property type="match status" value="1"/>
</dbReference>
<gene>
    <name evidence="8 12" type="primary">greA</name>
    <name evidence="12" type="ORF">LO744_04070</name>
</gene>
<dbReference type="NCBIfam" id="TIGR01462">
    <property type="entry name" value="greA"/>
    <property type="match status" value="1"/>
</dbReference>
<dbReference type="InterPro" id="IPR036953">
    <property type="entry name" value="GreA/GreB_C_sf"/>
</dbReference>
<dbReference type="RefSeq" id="WP_230667302.1">
    <property type="nucleotide sequence ID" value="NZ_JAJNAY010000001.1"/>
</dbReference>
<dbReference type="HAMAP" id="MF_00105">
    <property type="entry name" value="GreA_GreB"/>
    <property type="match status" value="1"/>
</dbReference>
<feature type="domain" description="Transcription elongation factor GreA/GreB N-terminal" evidence="11">
    <location>
        <begin position="4"/>
        <end position="73"/>
    </location>
</feature>
<evidence type="ECO:0000313" key="12">
    <source>
        <dbReference type="EMBL" id="MCD1116040.1"/>
    </source>
</evidence>
<evidence type="ECO:0000256" key="7">
    <source>
        <dbReference type="ARBA" id="ARBA00030776"/>
    </source>
</evidence>
<dbReference type="InterPro" id="IPR001437">
    <property type="entry name" value="Tscrpt_elong_fac_GreA/B_C"/>
</dbReference>
<dbReference type="AlphaFoldDB" id="A0A9Q3YY81"/>
<dbReference type="Proteomes" id="UP001108025">
    <property type="component" value="Unassembled WGS sequence"/>
</dbReference>
<sequence>MASYVTKVGLDKMKAELEQLEKIERPKITQQIAEARDKGDLSENAEYDAAKEAQGMLEMRISKLKDVVTTSKVIDETLLDTSKVSILTTVRLMNNDTNKEQTFKLVPDNESDLKTGKISVNTPIAKGLLGKVVGEAAEIVLPNGNKLSFEVLEITL</sequence>
<dbReference type="Gene3D" id="1.10.287.180">
    <property type="entry name" value="Transcription elongation factor, GreA/GreB, N-terminal domain"/>
    <property type="match status" value="1"/>
</dbReference>
<evidence type="ECO:0000256" key="2">
    <source>
        <dbReference type="ARBA" id="ARBA00013729"/>
    </source>
</evidence>
<evidence type="ECO:0000256" key="3">
    <source>
        <dbReference type="ARBA" id="ARBA00023015"/>
    </source>
</evidence>
<dbReference type="InterPro" id="IPR023459">
    <property type="entry name" value="Tscrpt_elong_fac_GreA/B_fam"/>
</dbReference>
<dbReference type="GO" id="GO:0032784">
    <property type="term" value="P:regulation of DNA-templated transcription elongation"/>
    <property type="evidence" value="ECO:0007669"/>
    <property type="project" value="UniProtKB-UniRule"/>
</dbReference>
<comment type="caution">
    <text evidence="12">The sequence shown here is derived from an EMBL/GenBank/DDBJ whole genome shotgun (WGS) entry which is preliminary data.</text>
</comment>
<reference evidence="12" key="1">
    <citation type="submission" date="2021-11" db="EMBL/GenBank/DDBJ databases">
        <title>Description of novel Chryseobacterium species.</title>
        <authorList>
            <person name="Saticioglu I.B."/>
            <person name="Ay H."/>
            <person name="Altun S."/>
            <person name="Duman M."/>
        </authorList>
    </citation>
    <scope>NUCLEOTIDE SEQUENCE</scope>
    <source>
        <strain evidence="12">C-17</strain>
    </source>
</reference>
<evidence type="ECO:0000256" key="4">
    <source>
        <dbReference type="ARBA" id="ARBA00023125"/>
    </source>
</evidence>
<keyword evidence="13" id="KW-1185">Reference proteome</keyword>
<dbReference type="GO" id="GO:0006354">
    <property type="term" value="P:DNA-templated transcription elongation"/>
    <property type="evidence" value="ECO:0007669"/>
    <property type="project" value="TreeGrafter"/>
</dbReference>
<proteinExistence type="inferred from homology"/>
<dbReference type="SUPFAM" id="SSF54534">
    <property type="entry name" value="FKBP-like"/>
    <property type="match status" value="1"/>
</dbReference>
<evidence type="ECO:0000256" key="5">
    <source>
        <dbReference type="ARBA" id="ARBA00023163"/>
    </source>
</evidence>
<dbReference type="InterPro" id="IPR028624">
    <property type="entry name" value="Tscrpt_elong_fac_GreA/B"/>
</dbReference>
<dbReference type="InterPro" id="IPR006359">
    <property type="entry name" value="Tscrpt_elong_fac_GreA"/>
</dbReference>
<dbReference type="PROSITE" id="PS00829">
    <property type="entry name" value="GREAB_1"/>
    <property type="match status" value="1"/>
</dbReference>
<dbReference type="Pfam" id="PF01272">
    <property type="entry name" value="GreA_GreB"/>
    <property type="match status" value="1"/>
</dbReference>
<dbReference type="GO" id="GO:0003746">
    <property type="term" value="F:translation elongation factor activity"/>
    <property type="evidence" value="ECO:0007669"/>
    <property type="project" value="UniProtKB-KW"/>
</dbReference>
<comment type="similarity">
    <text evidence="1 8 9">Belongs to the GreA/GreB family.</text>
</comment>
<keyword evidence="4 8" id="KW-0238">DNA-binding</keyword>
<dbReference type="EMBL" id="JAJNAY010000001">
    <property type="protein sequence ID" value="MCD1116040.1"/>
    <property type="molecule type" value="Genomic_DNA"/>
</dbReference>
<dbReference type="Pfam" id="PF03449">
    <property type="entry name" value="GreA_GreB_N"/>
    <property type="match status" value="1"/>
</dbReference>
<evidence type="ECO:0000256" key="6">
    <source>
        <dbReference type="ARBA" id="ARBA00024916"/>
    </source>
</evidence>
<keyword evidence="12" id="KW-0648">Protein biosynthesis</keyword>
<dbReference type="InterPro" id="IPR036805">
    <property type="entry name" value="Tscrpt_elong_fac_GreA/B_N_sf"/>
</dbReference>